<dbReference type="EMBL" id="NGAF01000043">
    <property type="protein sequence ID" value="OXR40055.1"/>
    <property type="molecule type" value="Genomic_DNA"/>
</dbReference>
<dbReference type="Proteomes" id="UP000215506">
    <property type="component" value="Unassembled WGS sequence"/>
</dbReference>
<name>A0A231GU26_9NOCA</name>
<accession>A0A231GU26</accession>
<gene>
    <name evidence="1" type="ORF">B7C42_07859</name>
</gene>
<evidence type="ECO:0000313" key="1">
    <source>
        <dbReference type="EMBL" id="OXR40055.1"/>
    </source>
</evidence>
<proteinExistence type="predicted"/>
<dbReference type="AlphaFoldDB" id="A0A231GU26"/>
<reference evidence="1 2" key="1">
    <citation type="submission" date="2017-07" db="EMBL/GenBank/DDBJ databases">
        <title>First draft Genome Sequence of Nocardia cerradoensis isolated from human infection.</title>
        <authorList>
            <person name="Carrasco G."/>
        </authorList>
    </citation>
    <scope>NUCLEOTIDE SEQUENCE [LARGE SCALE GENOMIC DNA]</scope>
    <source>
        <strain evidence="1 2">CNM20130759</strain>
    </source>
</reference>
<evidence type="ECO:0000313" key="2">
    <source>
        <dbReference type="Proteomes" id="UP000215506"/>
    </source>
</evidence>
<sequence length="63" mass="6795">MLEVGALVKKSADSDRVFEIVEIEDDARALIAPTGDTAHAPGSYPYWWPLRLLTPAEGTAPGQ</sequence>
<protein>
    <submittedName>
        <fullName evidence="1">Uncharacterized protein</fullName>
    </submittedName>
</protein>
<dbReference type="RefSeq" id="WP_039782764.1">
    <property type="nucleotide sequence ID" value="NZ_JAAXOR010000001.1"/>
</dbReference>
<comment type="caution">
    <text evidence="1">The sequence shown here is derived from an EMBL/GenBank/DDBJ whole genome shotgun (WGS) entry which is preliminary data.</text>
</comment>
<organism evidence="1 2">
    <name type="scientific">Nocardia cerradoensis</name>
    <dbReference type="NCBI Taxonomy" id="85688"/>
    <lineage>
        <taxon>Bacteria</taxon>
        <taxon>Bacillati</taxon>
        <taxon>Actinomycetota</taxon>
        <taxon>Actinomycetes</taxon>
        <taxon>Mycobacteriales</taxon>
        <taxon>Nocardiaceae</taxon>
        <taxon>Nocardia</taxon>
    </lineage>
</organism>
<keyword evidence="2" id="KW-1185">Reference proteome</keyword>